<gene>
    <name evidence="1" type="ORF">H2198_001795</name>
</gene>
<accession>A0ACC3AGA0</accession>
<comment type="caution">
    <text evidence="1">The sequence shown here is derived from an EMBL/GenBank/DDBJ whole genome shotgun (WGS) entry which is preliminary data.</text>
</comment>
<evidence type="ECO:0000313" key="1">
    <source>
        <dbReference type="EMBL" id="KAJ9661619.1"/>
    </source>
</evidence>
<dbReference type="EMBL" id="JAPDRQ010000021">
    <property type="protein sequence ID" value="KAJ9661619.1"/>
    <property type="molecule type" value="Genomic_DNA"/>
</dbReference>
<protein>
    <submittedName>
        <fullName evidence="1">Uncharacterized protein</fullName>
    </submittedName>
</protein>
<keyword evidence="2" id="KW-1185">Reference proteome</keyword>
<reference evidence="1" key="1">
    <citation type="submission" date="2022-10" db="EMBL/GenBank/DDBJ databases">
        <title>Culturing micro-colonial fungi from biological soil crusts in the Mojave desert and describing Neophaeococcomyces mojavensis, and introducing the new genera and species Taxawa tesnikishii.</title>
        <authorList>
            <person name="Kurbessoian T."/>
            <person name="Stajich J.E."/>
        </authorList>
    </citation>
    <scope>NUCLEOTIDE SEQUENCE</scope>
    <source>
        <strain evidence="1">JES_112</strain>
    </source>
</reference>
<sequence>MSSRNLFVAATIACMTGALFGYSVGFIGGILVLPSFLHHFHLDLLPAQDVASAQSKIVSSWLAGCVIGVPLSVPVCSKYGRKLCIIFSASLYIVGALMQLLDVHNLLSVFQLGRLLNGIGTGAGTLVSPLYIAETSPADQRGALMSGYQVAIQIFALVGFWGAFTCNSIFDTTSNLQWQVPVLIQLLPGAILFFGSLLVLPESPRWLISEGNTEAASKALAWLRMSDENSNEISAEIARIQKTVDANTRLSTSGQQKSFFQQILSPPLRKRMLVGAGIMIFQNLVGLNALNYFSPIIFMSAGFISVSASLFLTGVFGLVKVITALLFMFVFIRVRGNRFWLLFGSALMGVCMFVLAFCIEQMPTPDPDQASTLNAHGVISVLMVYIFAFAFGVSLGPISWNVCAEIFPSHINTKACAVTTCIQWLSQILIASVTPPLIAFIGWGTYVVYGTCCVLAFFWCALFVPETRGVAIGPDMDRAFGDSPKDDTIPEVAEIEDVDETTSLIAKRRRRSSVAHVV</sequence>
<evidence type="ECO:0000313" key="2">
    <source>
        <dbReference type="Proteomes" id="UP001172386"/>
    </source>
</evidence>
<dbReference type="Proteomes" id="UP001172386">
    <property type="component" value="Unassembled WGS sequence"/>
</dbReference>
<name>A0ACC3AGA0_9EURO</name>
<proteinExistence type="predicted"/>
<organism evidence="1 2">
    <name type="scientific">Neophaeococcomyces mojaviensis</name>
    <dbReference type="NCBI Taxonomy" id="3383035"/>
    <lineage>
        <taxon>Eukaryota</taxon>
        <taxon>Fungi</taxon>
        <taxon>Dikarya</taxon>
        <taxon>Ascomycota</taxon>
        <taxon>Pezizomycotina</taxon>
        <taxon>Eurotiomycetes</taxon>
        <taxon>Chaetothyriomycetidae</taxon>
        <taxon>Chaetothyriales</taxon>
        <taxon>Chaetothyriales incertae sedis</taxon>
        <taxon>Neophaeococcomyces</taxon>
    </lineage>
</organism>